<comment type="caution">
    <text evidence="2">The sequence shown here is derived from an EMBL/GenBank/DDBJ whole genome shotgun (WGS) entry which is preliminary data.</text>
</comment>
<name>A0ABM9A2I9_9VIBR</name>
<keyword evidence="1" id="KW-0472">Membrane</keyword>
<evidence type="ECO:0000313" key="3">
    <source>
        <dbReference type="Proteomes" id="UP000838748"/>
    </source>
</evidence>
<proteinExistence type="predicted"/>
<dbReference type="Proteomes" id="UP000838748">
    <property type="component" value="Unassembled WGS sequence"/>
</dbReference>
<protein>
    <submittedName>
        <fullName evidence="2">Uncharacterized protein</fullName>
    </submittedName>
</protein>
<organism evidence="2 3">
    <name type="scientific">Vibrio marisflavi CECT 7928</name>
    <dbReference type="NCBI Taxonomy" id="634439"/>
    <lineage>
        <taxon>Bacteria</taxon>
        <taxon>Pseudomonadati</taxon>
        <taxon>Pseudomonadota</taxon>
        <taxon>Gammaproteobacteria</taxon>
        <taxon>Vibrionales</taxon>
        <taxon>Vibrionaceae</taxon>
        <taxon>Vibrio</taxon>
    </lineage>
</organism>
<keyword evidence="1" id="KW-1133">Transmembrane helix</keyword>
<sequence>MVDYIRTRLALGSQEQIQMRKSIVSYSLSALLILLLISHIDGLAVL</sequence>
<keyword evidence="3" id="KW-1185">Reference proteome</keyword>
<reference evidence="2" key="1">
    <citation type="submission" date="2021-11" db="EMBL/GenBank/DDBJ databases">
        <authorList>
            <person name="Rodrigo-Torres L."/>
            <person name="Arahal R. D."/>
            <person name="Lucena T."/>
        </authorList>
    </citation>
    <scope>NUCLEOTIDE SEQUENCE</scope>
    <source>
        <strain evidence="2">CECT 7928</strain>
    </source>
</reference>
<keyword evidence="1" id="KW-0812">Transmembrane</keyword>
<accession>A0ABM9A2I9</accession>
<feature type="transmembrane region" description="Helical" evidence="1">
    <location>
        <begin position="23"/>
        <end position="40"/>
    </location>
</feature>
<evidence type="ECO:0000256" key="1">
    <source>
        <dbReference type="SAM" id="Phobius"/>
    </source>
</evidence>
<gene>
    <name evidence="2" type="ORF">VMF7928_01653</name>
</gene>
<dbReference type="EMBL" id="CAKLDM010000002">
    <property type="protein sequence ID" value="CAH0538764.1"/>
    <property type="molecule type" value="Genomic_DNA"/>
</dbReference>
<evidence type="ECO:0000313" key="2">
    <source>
        <dbReference type="EMBL" id="CAH0538764.1"/>
    </source>
</evidence>